<accession>A0A810PSP4</accession>
<dbReference type="PRINTS" id="PR00508">
    <property type="entry name" value="S21N4MTFRASE"/>
</dbReference>
<evidence type="ECO:0000256" key="2">
    <source>
        <dbReference type="ARBA" id="ARBA00022603"/>
    </source>
</evidence>
<evidence type="ECO:0000259" key="6">
    <source>
        <dbReference type="Pfam" id="PF01555"/>
    </source>
</evidence>
<dbReference type="GO" id="GO:0008170">
    <property type="term" value="F:N-methyltransferase activity"/>
    <property type="evidence" value="ECO:0007669"/>
    <property type="project" value="InterPro"/>
</dbReference>
<keyword evidence="3" id="KW-0808">Transferase</keyword>
<dbReference type="EC" id="2.1.1.-" evidence="5"/>
<dbReference type="Pfam" id="PF01555">
    <property type="entry name" value="N6_N4_Mtase"/>
    <property type="match status" value="1"/>
</dbReference>
<dbReference type="SUPFAM" id="SSF53335">
    <property type="entry name" value="S-adenosyl-L-methionine-dependent methyltransferases"/>
    <property type="match status" value="1"/>
</dbReference>
<dbReference type="InterPro" id="IPR002052">
    <property type="entry name" value="DNA_methylase_N6_adenine_CS"/>
</dbReference>
<name>A0A810PSP4_9FIRM</name>
<keyword evidence="2" id="KW-0489">Methyltransferase</keyword>
<evidence type="ECO:0000313" key="8">
    <source>
        <dbReference type="Proteomes" id="UP000681343"/>
    </source>
</evidence>
<evidence type="ECO:0000313" key="7">
    <source>
        <dbReference type="EMBL" id="BCK78824.1"/>
    </source>
</evidence>
<dbReference type="GO" id="GO:0003677">
    <property type="term" value="F:DNA binding"/>
    <property type="evidence" value="ECO:0007669"/>
    <property type="project" value="InterPro"/>
</dbReference>
<reference evidence="7" key="1">
    <citation type="submission" date="2020-09" db="EMBL/GenBank/DDBJ databases">
        <title>New species isolated from human feces.</title>
        <authorList>
            <person name="Kitahara M."/>
            <person name="Shigeno Y."/>
            <person name="Shime M."/>
            <person name="Matsumoto Y."/>
            <person name="Nakamura S."/>
            <person name="Motooka D."/>
            <person name="Fukuoka S."/>
            <person name="Nishikawa H."/>
            <person name="Benno Y."/>
        </authorList>
    </citation>
    <scope>NUCLEOTIDE SEQUENCE</scope>
    <source>
        <strain evidence="7">MM35</strain>
    </source>
</reference>
<dbReference type="EMBL" id="AP023415">
    <property type="protein sequence ID" value="BCK78824.1"/>
    <property type="molecule type" value="Genomic_DNA"/>
</dbReference>
<dbReference type="InterPro" id="IPR001091">
    <property type="entry name" value="RM_Methyltransferase"/>
</dbReference>
<evidence type="ECO:0000256" key="4">
    <source>
        <dbReference type="ARBA" id="ARBA00022747"/>
    </source>
</evidence>
<proteinExistence type="inferred from homology"/>
<comment type="similarity">
    <text evidence="1 5">Belongs to the N(4)/N(6)-methyltransferase family.</text>
</comment>
<sequence length="261" mass="29003">MADTSTLGQSVPKLTEGLFLMDGIKGLLSLPRHSVDMLLTDPPYGTTRNYWDVPLPLDALWEAVRWAVKPDGAALFFAQCPYDKVLGASNLAMLRYEWIWYKERGTGFLNANRAPLKKSENILVFYQKSPAYFPQFTYGEPYSKVHARKGSSPNYGKFERQGSASNDGRRYPGNVLFVQTVAHPTHPTQKPVELCEYLIKTYTRPGEVVADLCAGSGTTAVAALNTGRRFVCFESAPAIYGPAVQRIEQARLAVERGEKGE</sequence>
<dbReference type="InterPro" id="IPR029063">
    <property type="entry name" value="SAM-dependent_MTases_sf"/>
</dbReference>
<dbReference type="REBASE" id="487073">
    <property type="entry name" value="M.OspMM35ORF10160P"/>
</dbReference>
<feature type="domain" description="DNA methylase N-4/N-6" evidence="6">
    <location>
        <begin position="35"/>
        <end position="238"/>
    </location>
</feature>
<gene>
    <name evidence="7" type="ORF">MM35RIKEN_10160</name>
</gene>
<evidence type="ECO:0000256" key="3">
    <source>
        <dbReference type="ARBA" id="ARBA00022679"/>
    </source>
</evidence>
<dbReference type="RefSeq" id="WP_212819817.1">
    <property type="nucleotide sequence ID" value="NZ_AP023415.1"/>
</dbReference>
<dbReference type="Gene3D" id="3.40.50.150">
    <property type="entry name" value="Vaccinia Virus protein VP39"/>
    <property type="match status" value="1"/>
</dbReference>
<dbReference type="GO" id="GO:0032259">
    <property type="term" value="P:methylation"/>
    <property type="evidence" value="ECO:0007669"/>
    <property type="project" value="UniProtKB-KW"/>
</dbReference>
<dbReference type="AlphaFoldDB" id="A0A810PSP4"/>
<dbReference type="KEGG" id="vfa:MM35RIKEN_10160"/>
<dbReference type="PROSITE" id="PS00092">
    <property type="entry name" value="N6_MTASE"/>
    <property type="match status" value="1"/>
</dbReference>
<keyword evidence="8" id="KW-1185">Reference proteome</keyword>
<keyword evidence="4" id="KW-0680">Restriction system</keyword>
<dbReference type="GO" id="GO:0009307">
    <property type="term" value="P:DNA restriction-modification system"/>
    <property type="evidence" value="ECO:0007669"/>
    <property type="project" value="UniProtKB-KW"/>
</dbReference>
<evidence type="ECO:0000256" key="1">
    <source>
        <dbReference type="ARBA" id="ARBA00006594"/>
    </source>
</evidence>
<protein>
    <recommendedName>
        <fullName evidence="5">Methyltransferase</fullName>
        <ecNumber evidence="5">2.1.1.-</ecNumber>
    </recommendedName>
</protein>
<dbReference type="Proteomes" id="UP000681343">
    <property type="component" value="Chromosome"/>
</dbReference>
<organism evidence="7 8">
    <name type="scientific">Vescimonas fastidiosa</name>
    <dbReference type="NCBI Taxonomy" id="2714353"/>
    <lineage>
        <taxon>Bacteria</taxon>
        <taxon>Bacillati</taxon>
        <taxon>Bacillota</taxon>
        <taxon>Clostridia</taxon>
        <taxon>Eubacteriales</taxon>
        <taxon>Oscillospiraceae</taxon>
        <taxon>Vescimonas</taxon>
    </lineage>
</organism>
<dbReference type="InterPro" id="IPR002941">
    <property type="entry name" value="DNA_methylase_N4/N6"/>
</dbReference>
<evidence type="ECO:0000256" key="5">
    <source>
        <dbReference type="RuleBase" id="RU362026"/>
    </source>
</evidence>